<reference evidence="2 3" key="1">
    <citation type="submission" date="2018-08" db="EMBL/GenBank/DDBJ databases">
        <title>A genome reference for cultivated species of the human gut microbiota.</title>
        <authorList>
            <person name="Zou Y."/>
            <person name="Xue W."/>
            <person name="Luo G."/>
        </authorList>
    </citation>
    <scope>NUCLEOTIDE SEQUENCE [LARGE SCALE GENOMIC DNA]</scope>
    <source>
        <strain evidence="2 3">AF18-46</strain>
    </source>
</reference>
<comment type="caution">
    <text evidence="2">The sequence shown here is derived from an EMBL/GenBank/DDBJ whole genome shotgun (WGS) entry which is preliminary data.</text>
</comment>
<feature type="transmembrane region" description="Helical" evidence="1">
    <location>
        <begin position="7"/>
        <end position="27"/>
    </location>
</feature>
<organism evidence="2 3">
    <name type="scientific">Solobacterium moorei</name>
    <dbReference type="NCBI Taxonomy" id="102148"/>
    <lineage>
        <taxon>Bacteria</taxon>
        <taxon>Bacillati</taxon>
        <taxon>Bacillota</taxon>
        <taxon>Erysipelotrichia</taxon>
        <taxon>Erysipelotrichales</taxon>
        <taxon>Erysipelotrichaceae</taxon>
        <taxon>Solobacterium</taxon>
    </lineage>
</organism>
<name>A0A412PCG0_9FIRM</name>
<sequence length="71" mass="8463">MSKQRLLFLCVYLTALTLMGITLQFFIKIYLAGIYMNDTWVSAPLAFFILITIVLFVRAYWIYRKIPKDYE</sequence>
<keyword evidence="1" id="KW-1133">Transmembrane helix</keyword>
<gene>
    <name evidence="2" type="ORF">DWX20_06915</name>
</gene>
<proteinExistence type="predicted"/>
<evidence type="ECO:0000313" key="2">
    <source>
        <dbReference type="EMBL" id="RGT54895.1"/>
    </source>
</evidence>
<keyword evidence="1" id="KW-0812">Transmembrane</keyword>
<accession>A0A412PCG0</accession>
<evidence type="ECO:0000313" key="3">
    <source>
        <dbReference type="Proteomes" id="UP000284731"/>
    </source>
</evidence>
<dbReference type="EMBL" id="QRWX01000003">
    <property type="protein sequence ID" value="RGT54895.1"/>
    <property type="molecule type" value="Genomic_DNA"/>
</dbReference>
<evidence type="ECO:0000256" key="1">
    <source>
        <dbReference type="SAM" id="Phobius"/>
    </source>
</evidence>
<dbReference type="RefSeq" id="WP_118764960.1">
    <property type="nucleotide sequence ID" value="NZ_CABJCF010000003.1"/>
</dbReference>
<dbReference type="Proteomes" id="UP000284731">
    <property type="component" value="Unassembled WGS sequence"/>
</dbReference>
<protein>
    <submittedName>
        <fullName evidence="2">Uncharacterized protein</fullName>
    </submittedName>
</protein>
<dbReference type="AlphaFoldDB" id="A0A412PCG0"/>
<feature type="transmembrane region" description="Helical" evidence="1">
    <location>
        <begin position="39"/>
        <end position="61"/>
    </location>
</feature>
<keyword evidence="1" id="KW-0472">Membrane</keyword>